<keyword evidence="8" id="KW-0808">Transferase</keyword>
<dbReference type="InterPro" id="IPR012337">
    <property type="entry name" value="RNaseH-like_sf"/>
</dbReference>
<evidence type="ECO:0000256" key="2">
    <source>
        <dbReference type="ARBA" id="ARBA00022723"/>
    </source>
</evidence>
<dbReference type="InterPro" id="IPR043502">
    <property type="entry name" value="DNA/RNA_pol_sf"/>
</dbReference>
<feature type="compositionally biased region" description="Low complexity" evidence="12">
    <location>
        <begin position="586"/>
        <end position="596"/>
    </location>
</feature>
<protein>
    <submittedName>
        <fullName evidence="14">ER lumen protein retaining receptor</fullName>
    </submittedName>
</protein>
<dbReference type="SUPFAM" id="SSF54160">
    <property type="entry name" value="Chromo domain-like"/>
    <property type="match status" value="1"/>
</dbReference>
<keyword evidence="10" id="KW-0233">DNA recombination</keyword>
<dbReference type="GO" id="GO:0003887">
    <property type="term" value="F:DNA-directed DNA polymerase activity"/>
    <property type="evidence" value="ECO:0007669"/>
    <property type="project" value="UniProtKB-KW"/>
</dbReference>
<dbReference type="PANTHER" id="PTHR37984:SF5">
    <property type="entry name" value="PROTEIN NYNRIN-LIKE"/>
    <property type="match status" value="1"/>
</dbReference>
<dbReference type="Pfam" id="PF17921">
    <property type="entry name" value="Integrase_H2C2"/>
    <property type="match status" value="1"/>
</dbReference>
<dbReference type="Pfam" id="PF00078">
    <property type="entry name" value="RVT_1"/>
    <property type="match status" value="1"/>
</dbReference>
<feature type="region of interest" description="Disordered" evidence="12">
    <location>
        <begin position="563"/>
        <end position="597"/>
    </location>
</feature>
<dbReference type="PROSITE" id="PS50994">
    <property type="entry name" value="INTEGRASE"/>
    <property type="match status" value="1"/>
</dbReference>
<organism evidence="14 15">
    <name type="scientific">Platanthera zijinensis</name>
    <dbReference type="NCBI Taxonomy" id="2320716"/>
    <lineage>
        <taxon>Eukaryota</taxon>
        <taxon>Viridiplantae</taxon>
        <taxon>Streptophyta</taxon>
        <taxon>Embryophyta</taxon>
        <taxon>Tracheophyta</taxon>
        <taxon>Spermatophyta</taxon>
        <taxon>Magnoliopsida</taxon>
        <taxon>Liliopsida</taxon>
        <taxon>Asparagales</taxon>
        <taxon>Orchidaceae</taxon>
        <taxon>Orchidoideae</taxon>
        <taxon>Orchideae</taxon>
        <taxon>Orchidinae</taxon>
        <taxon>Platanthera</taxon>
    </lineage>
</organism>
<evidence type="ECO:0000256" key="4">
    <source>
        <dbReference type="ARBA" id="ARBA00022801"/>
    </source>
</evidence>
<keyword evidence="3" id="KW-0064">Aspartyl protease</keyword>
<sequence length="1016" mass="115222">MPFGLTNAPSTFQALMNSLFQPYLRKFIVIFFDDILIFSPTEATHLENLRTTLGYDFLIKYKAGKTNQAADTLSRITEIPDDPTIARLNILSSPLSPLLEGLEREYAADAMAQQIKQDPQAFPNWTLHHNYIMHHNRIYIPENSVIKARIIKEAHSSLLVGHSGIRDTLHRIQPQFFWRHMKKEITKFVNQCDVCQKAKSSNHLPYGLLQPLPTPSRLWADITMDFNTHLPKSKGHTIIFVAVDRFSKAAHFTPLKHPISGPLVANAFWGSVGKLHGLLESIISDRDTIFLSDFWVELFRLQGTHLKYSSSYHPQTDGLTERINRCLEQYLRIFSHEHPNNWSEYLNSAEYHYDTSYNSSTNMTPFEVMYGRPPPSLLPYTAGTTSNEAVDATLQTREELLHCLKQNLHKAQQRMKAQADRKRKELKLDKGDWVLLKLHPYRQLTMSRPRGRKLNLKYYGPFQVLDTIGATAYKLLLPPESRIHPVFHASMIKPYIGDPRAQIVNLPPDQWKNNPLHQPLAIINTQNILRKGQPVSQALVQWEGHAPADSTWEDISSLEEPALTPAENRSRNILGSTSTSPPGQRSSKGNHGSSSESKIHCIKFHGDRHNHVPNAQTKLTILYHRPHNHGEETYPATLGPRREHRVAAIPPGGALFLRWARLPSLTFPPRLQKTQRQTLPTARLQQPSCAFHQNSTTSQKQKETTLGTASLGRKVMLGSQSGLTLWPQMGQQHQKVTDVTAQHIEIKVPVISTFQEPQAYRGLYLFNWVYRFFTESHRVRWILRHLRCLLFTPCGLLAIRGFLSVCLGARSDSLTRRGLPFLPAAVCLSYPPRSASLTCGLTRCGLPFLTVFASLTRGLNHRGLPFLTAVLCYSYPPRLLRLPSSLTSLLLERTDLAIRAVTVAAFFYSRTSSWPLFLVAASARCGLLSTRCELLYDLPLFLPLSNRCRLILSAVSRGLLLPQTIFFYSSRTVVLFVSCLIRCQPLLYPLPVLPCYPRASSLNRCRPNFAVRQTAA</sequence>
<keyword evidence="8" id="KW-0239">DNA-directed DNA polymerase</keyword>
<evidence type="ECO:0000313" key="14">
    <source>
        <dbReference type="EMBL" id="KAK8944961.1"/>
    </source>
</evidence>
<dbReference type="GO" id="GO:0015074">
    <property type="term" value="P:DNA integration"/>
    <property type="evidence" value="ECO:0007669"/>
    <property type="project" value="UniProtKB-KW"/>
</dbReference>
<keyword evidence="7" id="KW-0695">RNA-directed DNA polymerase</keyword>
<evidence type="ECO:0000256" key="5">
    <source>
        <dbReference type="ARBA" id="ARBA00022842"/>
    </source>
</evidence>
<dbReference type="GO" id="GO:0003964">
    <property type="term" value="F:RNA-directed DNA polymerase activity"/>
    <property type="evidence" value="ECO:0007669"/>
    <property type="project" value="UniProtKB-KW"/>
</dbReference>
<dbReference type="InterPro" id="IPR050951">
    <property type="entry name" value="Retrovirus_Pol_polyprotein"/>
</dbReference>
<evidence type="ECO:0000259" key="13">
    <source>
        <dbReference type="PROSITE" id="PS50994"/>
    </source>
</evidence>
<keyword evidence="2" id="KW-0479">Metal-binding</keyword>
<keyword evidence="5" id="KW-0460">Magnesium</keyword>
<keyword evidence="8" id="KW-0548">Nucleotidyltransferase</keyword>
<dbReference type="SUPFAM" id="SSF56672">
    <property type="entry name" value="DNA/RNA polymerases"/>
    <property type="match status" value="1"/>
</dbReference>
<dbReference type="PANTHER" id="PTHR37984">
    <property type="entry name" value="PROTEIN CBG26694"/>
    <property type="match status" value="1"/>
</dbReference>
<accession>A0AAP0G8X0</accession>
<feature type="compositionally biased region" description="Polar residues" evidence="12">
    <location>
        <begin position="571"/>
        <end position="585"/>
    </location>
</feature>
<dbReference type="Proteomes" id="UP001418222">
    <property type="component" value="Unassembled WGS sequence"/>
</dbReference>
<evidence type="ECO:0000256" key="10">
    <source>
        <dbReference type="ARBA" id="ARBA00023172"/>
    </source>
</evidence>
<keyword evidence="15" id="KW-1185">Reference proteome</keyword>
<dbReference type="InterPro" id="IPR000477">
    <property type="entry name" value="RT_dom"/>
</dbReference>
<gene>
    <name evidence="14" type="primary">ERD2</name>
    <name evidence="14" type="ORF">KSP39_PZI008126</name>
</gene>
<keyword evidence="14" id="KW-0675">Receptor</keyword>
<dbReference type="InterPro" id="IPR056924">
    <property type="entry name" value="SH3_Tf2-1"/>
</dbReference>
<dbReference type="Gene3D" id="3.30.420.10">
    <property type="entry name" value="Ribonuclease H-like superfamily/Ribonuclease H"/>
    <property type="match status" value="1"/>
</dbReference>
<dbReference type="GO" id="GO:0046872">
    <property type="term" value="F:metal ion binding"/>
    <property type="evidence" value="ECO:0007669"/>
    <property type="project" value="UniProtKB-KW"/>
</dbReference>
<feature type="domain" description="Integrase catalytic" evidence="13">
    <location>
        <begin position="209"/>
        <end position="373"/>
    </location>
</feature>
<dbReference type="GO" id="GO:0006310">
    <property type="term" value="P:DNA recombination"/>
    <property type="evidence" value="ECO:0007669"/>
    <property type="project" value="UniProtKB-KW"/>
</dbReference>
<dbReference type="InterPro" id="IPR016197">
    <property type="entry name" value="Chromo-like_dom_sf"/>
</dbReference>
<dbReference type="Pfam" id="PF24626">
    <property type="entry name" value="SH3_Tf2-1"/>
    <property type="match status" value="1"/>
</dbReference>
<dbReference type="AlphaFoldDB" id="A0AAP0G8X0"/>
<keyword evidence="6" id="KW-0229">DNA integration</keyword>
<dbReference type="FunFam" id="1.10.340.70:FF:000001">
    <property type="entry name" value="Retrovirus-related Pol polyprotein from transposon gypsy-like Protein"/>
    <property type="match status" value="1"/>
</dbReference>
<dbReference type="EMBL" id="JBBWWQ010000006">
    <property type="protein sequence ID" value="KAK8944961.1"/>
    <property type="molecule type" value="Genomic_DNA"/>
</dbReference>
<evidence type="ECO:0000256" key="8">
    <source>
        <dbReference type="ARBA" id="ARBA00022932"/>
    </source>
</evidence>
<evidence type="ECO:0000256" key="11">
    <source>
        <dbReference type="SAM" id="Coils"/>
    </source>
</evidence>
<evidence type="ECO:0000256" key="3">
    <source>
        <dbReference type="ARBA" id="ARBA00022750"/>
    </source>
</evidence>
<keyword evidence="4" id="KW-0378">Hydrolase</keyword>
<evidence type="ECO:0000256" key="12">
    <source>
        <dbReference type="SAM" id="MobiDB-lite"/>
    </source>
</evidence>
<keyword evidence="11" id="KW-0175">Coiled coil</keyword>
<dbReference type="GO" id="GO:0003677">
    <property type="term" value="F:DNA binding"/>
    <property type="evidence" value="ECO:0007669"/>
    <property type="project" value="UniProtKB-KW"/>
</dbReference>
<reference evidence="14 15" key="1">
    <citation type="journal article" date="2022" name="Nat. Plants">
        <title>Genomes of leafy and leafless Platanthera orchids illuminate the evolution of mycoheterotrophy.</title>
        <authorList>
            <person name="Li M.H."/>
            <person name="Liu K.W."/>
            <person name="Li Z."/>
            <person name="Lu H.C."/>
            <person name="Ye Q.L."/>
            <person name="Zhang D."/>
            <person name="Wang J.Y."/>
            <person name="Li Y.F."/>
            <person name="Zhong Z.M."/>
            <person name="Liu X."/>
            <person name="Yu X."/>
            <person name="Liu D.K."/>
            <person name="Tu X.D."/>
            <person name="Liu B."/>
            <person name="Hao Y."/>
            <person name="Liao X.Y."/>
            <person name="Jiang Y.T."/>
            <person name="Sun W.H."/>
            <person name="Chen J."/>
            <person name="Chen Y.Q."/>
            <person name="Ai Y."/>
            <person name="Zhai J.W."/>
            <person name="Wu S.S."/>
            <person name="Zhou Z."/>
            <person name="Hsiao Y.Y."/>
            <person name="Wu W.L."/>
            <person name="Chen Y.Y."/>
            <person name="Lin Y.F."/>
            <person name="Hsu J.L."/>
            <person name="Li C.Y."/>
            <person name="Wang Z.W."/>
            <person name="Zhao X."/>
            <person name="Zhong W.Y."/>
            <person name="Ma X.K."/>
            <person name="Ma L."/>
            <person name="Huang J."/>
            <person name="Chen G.Z."/>
            <person name="Huang M.Z."/>
            <person name="Huang L."/>
            <person name="Peng D.H."/>
            <person name="Luo Y.B."/>
            <person name="Zou S.Q."/>
            <person name="Chen S.P."/>
            <person name="Lan S."/>
            <person name="Tsai W.C."/>
            <person name="Van de Peer Y."/>
            <person name="Liu Z.J."/>
        </authorList>
    </citation>
    <scope>NUCLEOTIDE SEQUENCE [LARGE SCALE GENOMIC DNA]</scope>
    <source>
        <strain evidence="14">Lor287</strain>
    </source>
</reference>
<dbReference type="InterPro" id="IPR036397">
    <property type="entry name" value="RNaseH_sf"/>
</dbReference>
<comment type="caution">
    <text evidence="14">The sequence shown here is derived from an EMBL/GenBank/DDBJ whole genome shotgun (WGS) entry which is preliminary data.</text>
</comment>
<evidence type="ECO:0000256" key="7">
    <source>
        <dbReference type="ARBA" id="ARBA00022918"/>
    </source>
</evidence>
<dbReference type="InterPro" id="IPR041588">
    <property type="entry name" value="Integrase_H2C2"/>
</dbReference>
<dbReference type="InterPro" id="IPR043128">
    <property type="entry name" value="Rev_trsase/Diguanyl_cyclase"/>
</dbReference>
<evidence type="ECO:0000256" key="6">
    <source>
        <dbReference type="ARBA" id="ARBA00022908"/>
    </source>
</evidence>
<keyword evidence="9" id="KW-0238">DNA-binding</keyword>
<feature type="coiled-coil region" evidence="11">
    <location>
        <begin position="394"/>
        <end position="429"/>
    </location>
</feature>
<keyword evidence="1" id="KW-0645">Protease</keyword>
<evidence type="ECO:0000313" key="15">
    <source>
        <dbReference type="Proteomes" id="UP001418222"/>
    </source>
</evidence>
<name>A0AAP0G8X0_9ASPA</name>
<proteinExistence type="predicted"/>
<evidence type="ECO:0000256" key="9">
    <source>
        <dbReference type="ARBA" id="ARBA00023125"/>
    </source>
</evidence>
<dbReference type="InterPro" id="IPR001584">
    <property type="entry name" value="Integrase_cat-core"/>
</dbReference>
<evidence type="ECO:0000256" key="1">
    <source>
        <dbReference type="ARBA" id="ARBA00022670"/>
    </source>
</evidence>
<dbReference type="GO" id="GO:0006508">
    <property type="term" value="P:proteolysis"/>
    <property type="evidence" value="ECO:0007669"/>
    <property type="project" value="UniProtKB-KW"/>
</dbReference>
<dbReference type="Gene3D" id="1.10.340.70">
    <property type="match status" value="1"/>
</dbReference>
<dbReference type="Gene3D" id="3.30.70.270">
    <property type="match status" value="1"/>
</dbReference>
<dbReference type="GO" id="GO:0004190">
    <property type="term" value="F:aspartic-type endopeptidase activity"/>
    <property type="evidence" value="ECO:0007669"/>
    <property type="project" value="UniProtKB-KW"/>
</dbReference>
<dbReference type="SUPFAM" id="SSF53098">
    <property type="entry name" value="Ribonuclease H-like"/>
    <property type="match status" value="1"/>
</dbReference>